<name>A0AA38L0Y8_TAXCH</name>
<dbReference type="AlphaFoldDB" id="A0AA38L0Y8"/>
<dbReference type="Pfam" id="PF22628">
    <property type="entry name" value="zf-CCCH_10"/>
    <property type="match status" value="4"/>
</dbReference>
<evidence type="ECO:0000256" key="6">
    <source>
        <dbReference type="SAM" id="MobiDB-lite"/>
    </source>
</evidence>
<dbReference type="GO" id="GO:0003723">
    <property type="term" value="F:RNA binding"/>
    <property type="evidence" value="ECO:0007669"/>
    <property type="project" value="TreeGrafter"/>
</dbReference>
<feature type="non-terminal residue" evidence="8">
    <location>
        <position position="265"/>
    </location>
</feature>
<dbReference type="OMA" id="KNKCSRD"/>
<evidence type="ECO:0000256" key="1">
    <source>
        <dbReference type="ARBA" id="ARBA00022723"/>
    </source>
</evidence>
<dbReference type="Proteomes" id="UP000824469">
    <property type="component" value="Unassembled WGS sequence"/>
</dbReference>
<evidence type="ECO:0000256" key="3">
    <source>
        <dbReference type="ARBA" id="ARBA00022771"/>
    </source>
</evidence>
<dbReference type="GO" id="GO:0008270">
    <property type="term" value="F:zinc ion binding"/>
    <property type="evidence" value="ECO:0007669"/>
    <property type="project" value="UniProtKB-KW"/>
</dbReference>
<sequence>NKVTVCFDSLRDRCVRGITCRYYHPSPRICVSLQEAAGIQPTTVPLGHQVDAIRSANLFYGPTGVRHPLQVLTPQSSVKTTSRPSLEVCRDYVRGRCSREADECRYAHHAPTAGQGDYVTVCADYVRGKCERDSCRYFHAPAHLRSRIKDVPAEPSATFNPVSYNLGIDAAYAFRPSAYDQQPVKRMRIRDNADEYPSRGLASQQYGAQIFQVPAVGGPQLVSPPVLQSSEAADEDRLPVCRDHQKNKCSRDSSCKYAHPEPHTQ</sequence>
<evidence type="ECO:0000313" key="8">
    <source>
        <dbReference type="EMBL" id="KAH9308075.1"/>
    </source>
</evidence>
<dbReference type="GO" id="GO:0043484">
    <property type="term" value="P:regulation of RNA splicing"/>
    <property type="evidence" value="ECO:0007669"/>
    <property type="project" value="TreeGrafter"/>
</dbReference>
<dbReference type="InterPro" id="IPR054429">
    <property type="entry name" value="Znf-CCCH_Muscleblind-like"/>
</dbReference>
<keyword evidence="3 5" id="KW-0863">Zinc-finger</keyword>
<evidence type="ECO:0000259" key="7">
    <source>
        <dbReference type="PROSITE" id="PS50103"/>
    </source>
</evidence>
<feature type="zinc finger region" description="C3H1-type" evidence="5">
    <location>
        <begin position="1"/>
        <end position="27"/>
    </location>
</feature>
<feature type="domain" description="C3H1-type" evidence="7">
    <location>
        <begin position="83"/>
        <end position="111"/>
    </location>
</feature>
<evidence type="ECO:0000313" key="9">
    <source>
        <dbReference type="Proteomes" id="UP000824469"/>
    </source>
</evidence>
<gene>
    <name evidence="8" type="ORF">KI387_035986</name>
</gene>
<proteinExistence type="predicted"/>
<dbReference type="InterPro" id="IPR000571">
    <property type="entry name" value="Znf_CCCH"/>
</dbReference>
<dbReference type="PANTHER" id="PTHR12675">
    <property type="entry name" value="MUSCLEBLIND-LIKE PROTEIN"/>
    <property type="match status" value="1"/>
</dbReference>
<feature type="domain" description="C3H1-type" evidence="7">
    <location>
        <begin position="116"/>
        <end position="142"/>
    </location>
</feature>
<keyword evidence="9" id="KW-1185">Reference proteome</keyword>
<feature type="domain" description="C3H1-type" evidence="7">
    <location>
        <begin position="1"/>
        <end position="27"/>
    </location>
</feature>
<feature type="zinc finger region" description="C3H1-type" evidence="5">
    <location>
        <begin position="116"/>
        <end position="142"/>
    </location>
</feature>
<feature type="region of interest" description="Disordered" evidence="6">
    <location>
        <begin position="222"/>
        <end position="265"/>
    </location>
</feature>
<keyword evidence="1 5" id="KW-0479">Metal-binding</keyword>
<comment type="caution">
    <text evidence="8">The sequence shown here is derived from an EMBL/GenBank/DDBJ whole genome shotgun (WGS) entry which is preliminary data.</text>
</comment>
<dbReference type="EMBL" id="JAHRHJ020000007">
    <property type="protein sequence ID" value="KAH9308075.1"/>
    <property type="molecule type" value="Genomic_DNA"/>
</dbReference>
<feature type="domain" description="C3H1-type" evidence="7">
    <location>
        <begin position="235"/>
        <end position="262"/>
    </location>
</feature>
<reference evidence="8 9" key="1">
    <citation type="journal article" date="2021" name="Nat. Plants">
        <title>The Taxus genome provides insights into paclitaxel biosynthesis.</title>
        <authorList>
            <person name="Xiong X."/>
            <person name="Gou J."/>
            <person name="Liao Q."/>
            <person name="Li Y."/>
            <person name="Zhou Q."/>
            <person name="Bi G."/>
            <person name="Li C."/>
            <person name="Du R."/>
            <person name="Wang X."/>
            <person name="Sun T."/>
            <person name="Guo L."/>
            <person name="Liang H."/>
            <person name="Lu P."/>
            <person name="Wu Y."/>
            <person name="Zhang Z."/>
            <person name="Ro D.K."/>
            <person name="Shang Y."/>
            <person name="Huang S."/>
            <person name="Yan J."/>
        </authorList>
    </citation>
    <scope>NUCLEOTIDE SEQUENCE [LARGE SCALE GENOMIC DNA]</scope>
    <source>
        <strain evidence="8">Ta-2019</strain>
    </source>
</reference>
<evidence type="ECO:0000256" key="2">
    <source>
        <dbReference type="ARBA" id="ARBA00022737"/>
    </source>
</evidence>
<feature type="compositionally biased region" description="Basic and acidic residues" evidence="6">
    <location>
        <begin position="235"/>
        <end position="265"/>
    </location>
</feature>
<feature type="zinc finger region" description="C3H1-type" evidence="5">
    <location>
        <begin position="83"/>
        <end position="111"/>
    </location>
</feature>
<accession>A0AA38L0Y8</accession>
<keyword evidence="4 5" id="KW-0862">Zinc</keyword>
<protein>
    <recommendedName>
        <fullName evidence="7">C3H1-type domain-containing protein</fullName>
    </recommendedName>
</protein>
<dbReference type="SMART" id="SM00356">
    <property type="entry name" value="ZnF_C3H1"/>
    <property type="match status" value="4"/>
</dbReference>
<feature type="zinc finger region" description="C3H1-type" evidence="5">
    <location>
        <begin position="235"/>
        <end position="262"/>
    </location>
</feature>
<evidence type="ECO:0000256" key="4">
    <source>
        <dbReference type="ARBA" id="ARBA00022833"/>
    </source>
</evidence>
<dbReference type="PROSITE" id="PS50103">
    <property type="entry name" value="ZF_C3H1"/>
    <property type="match status" value="4"/>
</dbReference>
<dbReference type="PANTHER" id="PTHR12675:SF12">
    <property type="entry name" value="PROTEIN MUSCLEBLIND"/>
    <property type="match status" value="1"/>
</dbReference>
<dbReference type="Gene3D" id="3.30.1370.210">
    <property type="match status" value="3"/>
</dbReference>
<organism evidence="8 9">
    <name type="scientific">Taxus chinensis</name>
    <name type="common">Chinese yew</name>
    <name type="synonym">Taxus wallichiana var. chinensis</name>
    <dbReference type="NCBI Taxonomy" id="29808"/>
    <lineage>
        <taxon>Eukaryota</taxon>
        <taxon>Viridiplantae</taxon>
        <taxon>Streptophyta</taxon>
        <taxon>Embryophyta</taxon>
        <taxon>Tracheophyta</taxon>
        <taxon>Spermatophyta</taxon>
        <taxon>Pinopsida</taxon>
        <taxon>Pinidae</taxon>
        <taxon>Conifers II</taxon>
        <taxon>Cupressales</taxon>
        <taxon>Taxaceae</taxon>
        <taxon>Taxus</taxon>
    </lineage>
</organism>
<keyword evidence="2" id="KW-0677">Repeat</keyword>
<evidence type="ECO:0000256" key="5">
    <source>
        <dbReference type="PROSITE-ProRule" id="PRU00723"/>
    </source>
</evidence>
<feature type="non-terminal residue" evidence="8">
    <location>
        <position position="1"/>
    </location>
</feature>